<dbReference type="InterPro" id="IPR016197">
    <property type="entry name" value="Chromo-like_dom_sf"/>
</dbReference>
<dbReference type="InterPro" id="IPR000953">
    <property type="entry name" value="Chromo/chromo_shadow_dom"/>
</dbReference>
<dbReference type="GO" id="GO:0015074">
    <property type="term" value="P:DNA integration"/>
    <property type="evidence" value="ECO:0007669"/>
    <property type="project" value="InterPro"/>
</dbReference>
<reference evidence="3" key="1">
    <citation type="journal article" date="2016" name="Sci. Rep.">
        <title>Molecular characterization of firefly nuptial gifts: a multi-omics approach sheds light on postcopulatory sexual selection.</title>
        <authorList>
            <person name="Al-Wathiqui N."/>
            <person name="Fallon T.R."/>
            <person name="South A."/>
            <person name="Weng J.K."/>
            <person name="Lewis S.M."/>
        </authorList>
    </citation>
    <scope>NUCLEOTIDE SEQUENCE</scope>
</reference>
<dbReference type="PROSITE" id="PS50994">
    <property type="entry name" value="INTEGRASE"/>
    <property type="match status" value="1"/>
</dbReference>
<dbReference type="SUPFAM" id="SSF53098">
    <property type="entry name" value="Ribonuclease H-like"/>
    <property type="match status" value="1"/>
</dbReference>
<dbReference type="InterPro" id="IPR036397">
    <property type="entry name" value="RNaseH_sf"/>
</dbReference>
<organism evidence="3">
    <name type="scientific">Photinus pyralis</name>
    <name type="common">Common eastern firefly</name>
    <name type="synonym">Lampyris pyralis</name>
    <dbReference type="NCBI Taxonomy" id="7054"/>
    <lineage>
        <taxon>Eukaryota</taxon>
        <taxon>Metazoa</taxon>
        <taxon>Ecdysozoa</taxon>
        <taxon>Arthropoda</taxon>
        <taxon>Hexapoda</taxon>
        <taxon>Insecta</taxon>
        <taxon>Pterygota</taxon>
        <taxon>Neoptera</taxon>
        <taxon>Endopterygota</taxon>
        <taxon>Coleoptera</taxon>
        <taxon>Polyphaga</taxon>
        <taxon>Elateriformia</taxon>
        <taxon>Elateroidea</taxon>
        <taxon>Lampyridae</taxon>
        <taxon>Lampyrinae</taxon>
        <taxon>Photinus</taxon>
    </lineage>
</organism>
<dbReference type="SMART" id="SM00298">
    <property type="entry name" value="CHROMO"/>
    <property type="match status" value="1"/>
</dbReference>
<accession>A0A1Y1N5I8</accession>
<dbReference type="SUPFAM" id="SSF54160">
    <property type="entry name" value="Chromo domain-like"/>
    <property type="match status" value="1"/>
</dbReference>
<dbReference type="PANTHER" id="PTHR46585">
    <property type="entry name" value="INTEGRASE CORE DOMAIN CONTAINING PROTEIN"/>
    <property type="match status" value="1"/>
</dbReference>
<dbReference type="InterPro" id="IPR012337">
    <property type="entry name" value="RNaseH-like_sf"/>
</dbReference>
<dbReference type="GO" id="GO:0003676">
    <property type="term" value="F:nucleic acid binding"/>
    <property type="evidence" value="ECO:0007669"/>
    <property type="project" value="InterPro"/>
</dbReference>
<dbReference type="Gene3D" id="3.30.420.10">
    <property type="entry name" value="Ribonuclease H-like superfamily/Ribonuclease H"/>
    <property type="match status" value="1"/>
</dbReference>
<feature type="domain" description="Chromo" evidence="1">
    <location>
        <begin position="311"/>
        <end position="351"/>
    </location>
</feature>
<protein>
    <recommendedName>
        <fullName evidence="4">Integrase catalytic domain-containing protein</fullName>
    </recommendedName>
</protein>
<dbReference type="PROSITE" id="PS50013">
    <property type="entry name" value="CHROMO_2"/>
    <property type="match status" value="1"/>
</dbReference>
<dbReference type="PANTHER" id="PTHR46585:SF1">
    <property type="entry name" value="CHROMO DOMAIN-CONTAINING PROTEIN"/>
    <property type="match status" value="1"/>
</dbReference>
<feature type="domain" description="Integrase catalytic" evidence="2">
    <location>
        <begin position="44"/>
        <end position="220"/>
    </location>
</feature>
<dbReference type="InterPro" id="IPR023780">
    <property type="entry name" value="Chromo_domain"/>
</dbReference>
<dbReference type="GO" id="GO:0005694">
    <property type="term" value="C:chromosome"/>
    <property type="evidence" value="ECO:0007669"/>
    <property type="project" value="UniProtKB-ARBA"/>
</dbReference>
<dbReference type="InterPro" id="IPR001584">
    <property type="entry name" value="Integrase_cat-core"/>
</dbReference>
<evidence type="ECO:0000259" key="1">
    <source>
        <dbReference type="PROSITE" id="PS50013"/>
    </source>
</evidence>
<evidence type="ECO:0000313" key="3">
    <source>
        <dbReference type="EMBL" id="JAV92130.1"/>
    </source>
</evidence>
<proteinExistence type="predicted"/>
<sequence>MESIYYDPSHPAGFGGVSSLSSALKNRYSTEDVKAWLQKQEAYTVHKPVKRKFQRNKYIVNNMFELWQADLCDMRSLAKNNRGYNYILTVIDVFSKKAWARPLKQKTANSIIEAFSSIFEECDNTPENIQTDKGKEFVAASVQQFFKKYNINYYVTHNPDVKACIIERLNRTLKTKMHRYFTYKNTFKYVDVLQDLVSAYNKSYHSSIKMAPDDVNEENILKVWQNLYAKGFGKETRPIYKVGQHVRITRTKYHFEKGYESNFSQEVFKIIKVIKRRPPVYRIVDLSGEDIEGTFYEEELQAVTIDEDTVFKIDEILEEKGRGKNKKYLVKWRGYSDKFNSWISAAELKNI</sequence>
<dbReference type="CDD" id="cd00024">
    <property type="entry name" value="CD_CSD"/>
    <property type="match status" value="1"/>
</dbReference>
<dbReference type="Pfam" id="PF00665">
    <property type="entry name" value="rve"/>
    <property type="match status" value="1"/>
</dbReference>
<name>A0A1Y1N5I8_PHOPY</name>
<evidence type="ECO:0008006" key="4">
    <source>
        <dbReference type="Google" id="ProtNLM"/>
    </source>
</evidence>
<dbReference type="Pfam" id="PF00385">
    <property type="entry name" value="Chromo"/>
    <property type="match status" value="1"/>
</dbReference>
<dbReference type="EMBL" id="GEZM01014367">
    <property type="protein sequence ID" value="JAV92130.1"/>
    <property type="molecule type" value="Transcribed_RNA"/>
</dbReference>
<dbReference type="AlphaFoldDB" id="A0A1Y1N5I8"/>
<dbReference type="Gene3D" id="2.40.50.40">
    <property type="match status" value="1"/>
</dbReference>
<evidence type="ECO:0000259" key="2">
    <source>
        <dbReference type="PROSITE" id="PS50994"/>
    </source>
</evidence>